<dbReference type="OMA" id="RCYYPED"/>
<feature type="region of interest" description="Disordered" evidence="1">
    <location>
        <begin position="1029"/>
        <end position="1159"/>
    </location>
</feature>
<feature type="compositionally biased region" description="Polar residues" evidence="1">
    <location>
        <begin position="775"/>
        <end position="790"/>
    </location>
</feature>
<evidence type="ECO:0000313" key="2">
    <source>
        <dbReference type="EMBL" id="KPI85793.1"/>
    </source>
</evidence>
<feature type="region of interest" description="Disordered" evidence="1">
    <location>
        <begin position="351"/>
        <end position="393"/>
    </location>
</feature>
<gene>
    <name evidence="2" type="ORF">ABL78_5150</name>
</gene>
<comment type="caution">
    <text evidence="2">The sequence shown here is derived from an EMBL/GenBank/DDBJ whole genome shotgun (WGS) entry which is preliminary data.</text>
</comment>
<dbReference type="AlphaFoldDB" id="A0A0N1PCR1"/>
<feature type="region of interest" description="Disordered" evidence="1">
    <location>
        <begin position="67"/>
        <end position="112"/>
    </location>
</feature>
<feature type="region of interest" description="Disordered" evidence="1">
    <location>
        <begin position="491"/>
        <end position="522"/>
    </location>
</feature>
<dbReference type="Proteomes" id="UP000038009">
    <property type="component" value="Unassembled WGS sequence"/>
</dbReference>
<feature type="compositionally biased region" description="Low complexity" evidence="1">
    <location>
        <begin position="67"/>
        <end position="84"/>
    </location>
</feature>
<evidence type="ECO:0000256" key="1">
    <source>
        <dbReference type="SAM" id="MobiDB-lite"/>
    </source>
</evidence>
<feature type="compositionally biased region" description="Basic and acidic residues" evidence="1">
    <location>
        <begin position="222"/>
        <end position="239"/>
    </location>
</feature>
<dbReference type="EMBL" id="LJSK01000166">
    <property type="protein sequence ID" value="KPI85793.1"/>
    <property type="molecule type" value="Genomic_DNA"/>
</dbReference>
<feature type="compositionally biased region" description="Basic residues" evidence="1">
    <location>
        <begin position="354"/>
        <end position="378"/>
    </location>
</feature>
<keyword evidence="3" id="KW-1185">Reference proteome</keyword>
<organism evidence="2 3">
    <name type="scientific">Leptomonas seymouri</name>
    <dbReference type="NCBI Taxonomy" id="5684"/>
    <lineage>
        <taxon>Eukaryota</taxon>
        <taxon>Discoba</taxon>
        <taxon>Euglenozoa</taxon>
        <taxon>Kinetoplastea</taxon>
        <taxon>Metakinetoplastina</taxon>
        <taxon>Trypanosomatida</taxon>
        <taxon>Trypanosomatidae</taxon>
        <taxon>Leishmaniinae</taxon>
        <taxon>Leptomonas</taxon>
    </lineage>
</organism>
<feature type="region of interest" description="Disordered" evidence="1">
    <location>
        <begin position="215"/>
        <end position="243"/>
    </location>
</feature>
<feature type="region of interest" description="Disordered" evidence="1">
    <location>
        <begin position="756"/>
        <end position="921"/>
    </location>
</feature>
<sequence length="1191" mass="129627">MSLYTQWGRVDVSTTDSEINSVASSGDQSPDEVVEELARMALAGHYCSLPKAYETNQMLRRRGLARRPLASETAAASSPSTSTAIGPSPLLSARTNTRAGNSAGPRSPSPRVALQRSELLRYMPSHSRGTAAMNGEADDANDVSRALARMYRHLTRKYGVERHKEAADATSAAVASYGGAGENDGHDEGAVKDLLKKPKQRRKPDMVARARLLTKSTAQEQRQTEKYQKVKDRAEEARKNPRRVRVPPRAVALGRRLFLAAQEKRRMVKEMQDAQQKKAREEEKRACTFHPSISPYAERFAATGGYCSLEDRLEDQAVREEELQRVRLDRVVELEKECTFQPTLSVGTEELIAHQRRRRSQMRGRSRSRSRSRSRRRRNSSDPSLPSHEPFEPCERLYRDGAERLLRQQIRLHRATAKQQKHVVGGRLRLSTGEVDDIANRFEAWAASREKRQAHMRDEVDRQSREGWRAAASSVVSKVVGGTAGVTRVLNRSPSAKSASTARPTDSPCMPRCGREEEGDGESGSAAYAAFQAPPMHANCCSSPVSHAFEYETSKLSSKAAKAVPQLFSATRTSTMPRSSAHAITQDDYVTEDSPLDSAARKEQLRIHLGALFYKYAVAPTSSTVSLAEVKNQIRCYYPEDLGVAAALSSSFDDEQQRLSKREFMAALARYIAESGPQPWCMPQQRSCHDGDSRPRRSCTLARDRCRDPACATTAARGDLFECLCAPTSFLGSTAGEERSAVAAAAAVATHPQAPIRNAHGSSADAPSWCARPAGSSSQARAVTPPNSAGKSKELSLPTEVAPVVTPSADRKPLRTHIYHRSRRTDAPSVPPALEQRAAQTSTEVKAERLRSAASTPAAGAPRTASAEATTKPKKQRSTSLSTSLEKTSAMQREHAYRGQAERRRQSMEHTKATAASRRSSHVEEVKFSFQPTLNRLSVALSDVSLEKRMLYARELQLRRQELQVMRALVLKEAGGTGGDLPVTSYSAAAITRSSGGHTAAPTSCVAGAKTGDASDDVQNVGLQKNVRTLSKRRYTPPRSSFCGDESDSGDASCAVQGQDSTSIDVSSLSSTTGQGERSRATASKGPSPAREEPSPAEKLKSGTLEEVHCPPIAALSPSDGAPDTDGNSDNVSMAAHGKDAISQVPPTPAPQTTVSHFHTTKPERAVLAFDDALMPRRAARQLQRVQRASP</sequence>
<dbReference type="VEuPathDB" id="TriTrypDB:Lsey_0166_0130"/>
<feature type="compositionally biased region" description="Basic and acidic residues" evidence="1">
    <location>
        <begin position="892"/>
        <end position="912"/>
    </location>
</feature>
<feature type="compositionally biased region" description="Polar residues" evidence="1">
    <location>
        <begin position="491"/>
        <end position="504"/>
    </location>
</feature>
<accession>A0A0N1PCR1</accession>
<feature type="compositionally biased region" description="Low complexity" evidence="1">
    <location>
        <begin position="1061"/>
        <end position="1073"/>
    </location>
</feature>
<feature type="compositionally biased region" description="Basic and acidic residues" evidence="1">
    <location>
        <begin position="1090"/>
        <end position="1109"/>
    </location>
</feature>
<name>A0A0N1PCR1_LEPSE</name>
<feature type="compositionally biased region" description="Basic residues" evidence="1">
    <location>
        <begin position="814"/>
        <end position="823"/>
    </location>
</feature>
<protein>
    <submittedName>
        <fullName evidence="2">Uncharacterized protein</fullName>
    </submittedName>
</protein>
<reference evidence="2 3" key="1">
    <citation type="journal article" date="2015" name="PLoS Pathog.">
        <title>Leptomonas seymouri: Adaptations to the Dixenous Life Cycle Analyzed by Genome Sequencing, Transcriptome Profiling and Co-infection with Leishmania donovani.</title>
        <authorList>
            <person name="Kraeva N."/>
            <person name="Butenko A."/>
            <person name="Hlavacova J."/>
            <person name="Kostygov A."/>
            <person name="Myskova J."/>
            <person name="Grybchuk D."/>
            <person name="Lestinova T."/>
            <person name="Votypka J."/>
            <person name="Volf P."/>
            <person name="Opperdoes F."/>
            <person name="Flegontov P."/>
            <person name="Lukes J."/>
            <person name="Yurchenko V."/>
        </authorList>
    </citation>
    <scope>NUCLEOTIDE SEQUENCE [LARGE SCALE GENOMIC DNA]</scope>
    <source>
        <strain evidence="2 3">ATCC 30220</strain>
    </source>
</reference>
<dbReference type="OrthoDB" id="273840at2759"/>
<proteinExistence type="predicted"/>
<evidence type="ECO:0000313" key="3">
    <source>
        <dbReference type="Proteomes" id="UP000038009"/>
    </source>
</evidence>